<keyword evidence="1" id="KW-0812">Transmembrane</keyword>
<dbReference type="AlphaFoldDB" id="A0A2M8S106"/>
<accession>A0A2M8S106</accession>
<evidence type="ECO:0000313" key="3">
    <source>
        <dbReference type="Proteomes" id="UP000229329"/>
    </source>
</evidence>
<protein>
    <recommendedName>
        <fullName evidence="4">DUF3742 domain-containing protein</fullName>
    </recommendedName>
</protein>
<organism evidence="2 3">
    <name type="scientific">Conservatibacter flavescens</name>
    <dbReference type="NCBI Taxonomy" id="28161"/>
    <lineage>
        <taxon>Bacteria</taxon>
        <taxon>Pseudomonadati</taxon>
        <taxon>Pseudomonadota</taxon>
        <taxon>Gammaproteobacteria</taxon>
        <taxon>Pasteurellales</taxon>
        <taxon>Pasteurellaceae</taxon>
        <taxon>Conservatibacter</taxon>
    </lineage>
</organism>
<evidence type="ECO:0000256" key="1">
    <source>
        <dbReference type="SAM" id="Phobius"/>
    </source>
</evidence>
<feature type="transmembrane region" description="Helical" evidence="1">
    <location>
        <begin position="21"/>
        <end position="39"/>
    </location>
</feature>
<dbReference type="EMBL" id="PHHA01000021">
    <property type="protein sequence ID" value="PJG84815.1"/>
    <property type="molecule type" value="Genomic_DNA"/>
</dbReference>
<keyword evidence="3" id="KW-1185">Reference proteome</keyword>
<keyword evidence="1" id="KW-0472">Membrane</keyword>
<dbReference type="Proteomes" id="UP000229329">
    <property type="component" value="Unassembled WGS sequence"/>
</dbReference>
<feature type="transmembrane region" description="Helical" evidence="1">
    <location>
        <begin position="45"/>
        <end position="64"/>
    </location>
</feature>
<evidence type="ECO:0008006" key="4">
    <source>
        <dbReference type="Google" id="ProtNLM"/>
    </source>
</evidence>
<keyword evidence="1" id="KW-1133">Transmembrane helix</keyword>
<evidence type="ECO:0000313" key="2">
    <source>
        <dbReference type="EMBL" id="PJG84815.1"/>
    </source>
</evidence>
<dbReference type="RefSeq" id="WP_100289386.1">
    <property type="nucleotide sequence ID" value="NZ_PHHA01000021.1"/>
</dbReference>
<reference evidence="2 3" key="1">
    <citation type="submission" date="2017-11" db="EMBL/GenBank/DDBJ databases">
        <title>Reclassification of Bisgaard taxon 7 as Conservatibacter flavescens gen. nov., sp. nov.</title>
        <authorList>
            <person name="Christensen H."/>
        </authorList>
    </citation>
    <scope>NUCLEOTIDE SEQUENCE [LARGE SCALE GENOMIC DNA]</scope>
    <source>
        <strain evidence="2 3">7_4</strain>
    </source>
</reference>
<proteinExistence type="predicted"/>
<sequence length="116" mass="13261">MTFSEKVGYKVGNLVLTFRNWSIPLSIKAILVLGALSLLAYLFYLFFKIGLFVILGIPFILFYFPSKSHTDNSYDDNNDEYQDGYRDGHSGFGFYYGDVLINENSEEIDANNTWGN</sequence>
<name>A0A2M8S106_9PAST</name>
<dbReference type="OrthoDB" id="5686040at2"/>
<gene>
    <name evidence="2" type="ORF">CVP05_09770</name>
</gene>
<comment type="caution">
    <text evidence="2">The sequence shown here is derived from an EMBL/GenBank/DDBJ whole genome shotgun (WGS) entry which is preliminary data.</text>
</comment>